<dbReference type="Proteomes" id="UP001419268">
    <property type="component" value="Unassembled WGS sequence"/>
</dbReference>
<organism evidence="1 2">
    <name type="scientific">Stephania cephalantha</name>
    <dbReference type="NCBI Taxonomy" id="152367"/>
    <lineage>
        <taxon>Eukaryota</taxon>
        <taxon>Viridiplantae</taxon>
        <taxon>Streptophyta</taxon>
        <taxon>Embryophyta</taxon>
        <taxon>Tracheophyta</taxon>
        <taxon>Spermatophyta</taxon>
        <taxon>Magnoliopsida</taxon>
        <taxon>Ranunculales</taxon>
        <taxon>Menispermaceae</taxon>
        <taxon>Menispermoideae</taxon>
        <taxon>Cissampelideae</taxon>
        <taxon>Stephania</taxon>
    </lineage>
</organism>
<reference evidence="1 2" key="1">
    <citation type="submission" date="2024-01" db="EMBL/GenBank/DDBJ databases">
        <title>Genome assemblies of Stephania.</title>
        <authorList>
            <person name="Yang L."/>
        </authorList>
    </citation>
    <scope>NUCLEOTIDE SEQUENCE [LARGE SCALE GENOMIC DNA]</scope>
    <source>
        <strain evidence="1">JXDWG</strain>
        <tissue evidence="1">Leaf</tissue>
    </source>
</reference>
<evidence type="ECO:0000313" key="2">
    <source>
        <dbReference type="Proteomes" id="UP001419268"/>
    </source>
</evidence>
<comment type="caution">
    <text evidence="1">The sequence shown here is derived from an EMBL/GenBank/DDBJ whole genome shotgun (WGS) entry which is preliminary data.</text>
</comment>
<name>A0AAP0JUQ9_9MAGN</name>
<accession>A0AAP0JUQ9</accession>
<proteinExistence type="predicted"/>
<keyword evidence="2" id="KW-1185">Reference proteome</keyword>
<dbReference type="AlphaFoldDB" id="A0AAP0JUQ9"/>
<dbReference type="EMBL" id="JBBNAG010000004">
    <property type="protein sequence ID" value="KAK9140601.1"/>
    <property type="molecule type" value="Genomic_DNA"/>
</dbReference>
<sequence>MQPDTNEKVILKPAYMWINVEKKEKVANNKAINSIFSVVDAKCFKLTNCTTVK</sequence>
<protein>
    <submittedName>
        <fullName evidence="1">Uncharacterized protein</fullName>
    </submittedName>
</protein>
<evidence type="ECO:0000313" key="1">
    <source>
        <dbReference type="EMBL" id="KAK9140601.1"/>
    </source>
</evidence>
<gene>
    <name evidence="1" type="ORF">Scep_010282</name>
</gene>